<dbReference type="PaxDb" id="4097-A0A1S3XJJ0"/>
<dbReference type="PANTHER" id="PTHR31769">
    <property type="entry name" value="OS07G0462200 PROTEIN-RELATED"/>
    <property type="match status" value="1"/>
</dbReference>
<evidence type="ECO:0000256" key="3">
    <source>
        <dbReference type="ARBA" id="ARBA00022729"/>
    </source>
</evidence>
<evidence type="ECO:0000256" key="1">
    <source>
        <dbReference type="ARBA" id="ARBA00004127"/>
    </source>
</evidence>
<gene>
    <name evidence="8" type="primary">LOC107765827</name>
</gene>
<comment type="subcellular location">
    <subcellularLocation>
        <location evidence="1">Endomembrane system</location>
        <topology evidence="1">Multi-pass membrane protein</topology>
    </subcellularLocation>
</comment>
<proteinExistence type="inferred from homology"/>
<comment type="similarity">
    <text evidence="6">Belongs to the DESIGUAL family.</text>
</comment>
<keyword evidence="4 7" id="KW-1133">Transmembrane helix</keyword>
<name>A0A1S3XJJ0_TOBAC</name>
<evidence type="ECO:0000256" key="7">
    <source>
        <dbReference type="SAM" id="Phobius"/>
    </source>
</evidence>
<evidence type="ECO:0000256" key="5">
    <source>
        <dbReference type="ARBA" id="ARBA00023136"/>
    </source>
</evidence>
<evidence type="ECO:0000313" key="8">
    <source>
        <dbReference type="RefSeq" id="XP_016440009.1"/>
    </source>
</evidence>
<evidence type="ECO:0000256" key="4">
    <source>
        <dbReference type="ARBA" id="ARBA00022989"/>
    </source>
</evidence>
<organism evidence="8">
    <name type="scientific">Nicotiana tabacum</name>
    <name type="common">Common tobacco</name>
    <dbReference type="NCBI Taxonomy" id="4097"/>
    <lineage>
        <taxon>Eukaryota</taxon>
        <taxon>Viridiplantae</taxon>
        <taxon>Streptophyta</taxon>
        <taxon>Embryophyta</taxon>
        <taxon>Tracheophyta</taxon>
        <taxon>Spermatophyta</taxon>
        <taxon>Magnoliopsida</taxon>
        <taxon>eudicotyledons</taxon>
        <taxon>Gunneridae</taxon>
        <taxon>Pentapetalae</taxon>
        <taxon>asterids</taxon>
        <taxon>lamiids</taxon>
        <taxon>Solanales</taxon>
        <taxon>Solanaceae</taxon>
        <taxon>Nicotianoideae</taxon>
        <taxon>Nicotianeae</taxon>
        <taxon>Nicotiana</taxon>
    </lineage>
</organism>
<sequence length="183" mass="19926">MAKLVKILAGLVIVAFDVVAGILGYKAEASENQEKQQTQWLFESCNKPSHEAFVFGLAAATLLGIAHVLANLLGGCSVCTTDDIRKATPIKQLSIACLVFTWYGIKRNSWRPVGQVYKFCLLIFRIIFAVGLGMLVIGTKANHKSRTSCGFIHHNYLSIGGILCFVHALFSVAYYVAASQNLA</sequence>
<dbReference type="GO" id="GO:0012505">
    <property type="term" value="C:endomembrane system"/>
    <property type="evidence" value="ECO:0007669"/>
    <property type="project" value="UniProtKB-SubCell"/>
</dbReference>
<evidence type="ECO:0000256" key="2">
    <source>
        <dbReference type="ARBA" id="ARBA00022692"/>
    </source>
</evidence>
<protein>
    <submittedName>
        <fullName evidence="8">Uncharacterized protein isoform X1</fullName>
    </submittedName>
</protein>
<feature type="transmembrane region" description="Helical" evidence="7">
    <location>
        <begin position="157"/>
        <end position="177"/>
    </location>
</feature>
<dbReference type="InterPro" id="IPR052222">
    <property type="entry name" value="DESIGUAL"/>
</dbReference>
<evidence type="ECO:0000256" key="6">
    <source>
        <dbReference type="ARBA" id="ARBA00029467"/>
    </source>
</evidence>
<dbReference type="RefSeq" id="XP_016440009.1">
    <property type="nucleotide sequence ID" value="XM_016584523.1"/>
</dbReference>
<dbReference type="OrthoDB" id="1667348at2759"/>
<keyword evidence="2 7" id="KW-0812">Transmembrane</keyword>
<dbReference type="InterPro" id="IPR009606">
    <property type="entry name" value="DEAL/Modifying_wall_lignin1/2"/>
</dbReference>
<dbReference type="AlphaFoldDB" id="A0A1S3XJJ0"/>
<feature type="transmembrane region" description="Helical" evidence="7">
    <location>
        <begin position="52"/>
        <end position="75"/>
    </location>
</feature>
<dbReference type="KEGG" id="nta:107765827"/>
<dbReference type="STRING" id="4097.A0A1S3XJJ0"/>
<reference evidence="8" key="1">
    <citation type="submission" date="2025-08" db="UniProtKB">
        <authorList>
            <consortium name="RefSeq"/>
        </authorList>
    </citation>
    <scope>IDENTIFICATION</scope>
</reference>
<keyword evidence="5 7" id="KW-0472">Membrane</keyword>
<accession>A0A1S3XJJ0</accession>
<dbReference type="Pfam" id="PF06749">
    <property type="entry name" value="DUF1218"/>
    <property type="match status" value="2"/>
</dbReference>
<keyword evidence="3" id="KW-0732">Signal</keyword>
<feature type="transmembrane region" description="Helical" evidence="7">
    <location>
        <begin position="7"/>
        <end position="25"/>
    </location>
</feature>
<feature type="transmembrane region" description="Helical" evidence="7">
    <location>
        <begin position="116"/>
        <end position="137"/>
    </location>
</feature>